<dbReference type="EMBL" id="CAJNOL010005651">
    <property type="protein sequence ID" value="CAF1607999.1"/>
    <property type="molecule type" value="Genomic_DNA"/>
</dbReference>
<dbReference type="Proteomes" id="UP000663823">
    <property type="component" value="Unassembled WGS sequence"/>
</dbReference>
<feature type="compositionally biased region" description="Polar residues" evidence="1">
    <location>
        <begin position="1"/>
        <end position="31"/>
    </location>
</feature>
<comment type="caution">
    <text evidence="4">The sequence shown here is derived from an EMBL/GenBank/DDBJ whole genome shotgun (WGS) entry which is preliminary data.</text>
</comment>
<feature type="region of interest" description="Disordered" evidence="1">
    <location>
        <begin position="53"/>
        <end position="101"/>
    </location>
</feature>
<protein>
    <submittedName>
        <fullName evidence="4">Uncharacterized protein</fullName>
    </submittedName>
</protein>
<keyword evidence="9" id="KW-1185">Reference proteome</keyword>
<evidence type="ECO:0000313" key="3">
    <source>
        <dbReference type="EMBL" id="CAF1397250.1"/>
    </source>
</evidence>
<evidence type="ECO:0000313" key="6">
    <source>
        <dbReference type="EMBL" id="CAF3993775.1"/>
    </source>
</evidence>
<proteinExistence type="predicted"/>
<dbReference type="AlphaFoldDB" id="A0A815P2Y5"/>
<sequence length="101" mass="11247">MTATQSSTSLISVKQSNSPTLYSTTSMSTSHHPVIDQSLSAPLIHRKMNFYDDTNDSQQHHRLMLTTSQSKESPSRGISPRINRNKSPATNIYNPSSIEKL</sequence>
<evidence type="ECO:0000313" key="9">
    <source>
        <dbReference type="Proteomes" id="UP000663870"/>
    </source>
</evidence>
<feature type="compositionally biased region" description="Polar residues" evidence="1">
    <location>
        <begin position="85"/>
        <end position="101"/>
    </location>
</feature>
<dbReference type="EMBL" id="CAJOAX010006868">
    <property type="protein sequence ID" value="CAF3993775.1"/>
    <property type="molecule type" value="Genomic_DNA"/>
</dbReference>
<evidence type="ECO:0000256" key="1">
    <source>
        <dbReference type="SAM" id="MobiDB-lite"/>
    </source>
</evidence>
<gene>
    <name evidence="7" type="ORF">JBS370_LOCUS31396</name>
    <name evidence="5" type="ORF">JXQ802_LOCUS49060</name>
    <name evidence="6" type="ORF">OTI717_LOCUS28624</name>
    <name evidence="2" type="ORF">PYM288_LOCUS33004</name>
    <name evidence="3" type="ORF">RFH988_LOCUS34651</name>
    <name evidence="4" type="ORF">ZHD862_LOCUS34930</name>
</gene>
<dbReference type="EMBL" id="CAJOBD010007716">
    <property type="protein sequence ID" value="CAF4093995.1"/>
    <property type="molecule type" value="Genomic_DNA"/>
</dbReference>
<reference evidence="4" key="1">
    <citation type="submission" date="2021-02" db="EMBL/GenBank/DDBJ databases">
        <authorList>
            <person name="Nowell W R."/>
        </authorList>
    </citation>
    <scope>NUCLEOTIDE SEQUENCE</scope>
</reference>
<accession>A0A815P2Y5</accession>
<organism evidence="4 8">
    <name type="scientific">Rotaria sordida</name>
    <dbReference type="NCBI Taxonomy" id="392033"/>
    <lineage>
        <taxon>Eukaryota</taxon>
        <taxon>Metazoa</taxon>
        <taxon>Spiralia</taxon>
        <taxon>Gnathifera</taxon>
        <taxon>Rotifera</taxon>
        <taxon>Eurotatoria</taxon>
        <taxon>Bdelloidea</taxon>
        <taxon>Philodinida</taxon>
        <taxon>Philodinidae</taxon>
        <taxon>Rotaria</taxon>
    </lineage>
</organism>
<name>A0A815P2Y5_9BILA</name>
<dbReference type="EMBL" id="CAJNOH010004246">
    <property type="protein sequence ID" value="CAF1363685.1"/>
    <property type="molecule type" value="Genomic_DNA"/>
</dbReference>
<dbReference type="EMBL" id="CAJNOT010004732">
    <property type="protein sequence ID" value="CAF1443454.1"/>
    <property type="molecule type" value="Genomic_DNA"/>
</dbReference>
<evidence type="ECO:0000313" key="4">
    <source>
        <dbReference type="EMBL" id="CAF1443454.1"/>
    </source>
</evidence>
<evidence type="ECO:0000313" key="5">
    <source>
        <dbReference type="EMBL" id="CAF1607999.1"/>
    </source>
</evidence>
<dbReference type="Proteomes" id="UP000663854">
    <property type="component" value="Unassembled WGS sequence"/>
</dbReference>
<dbReference type="Proteomes" id="UP000663864">
    <property type="component" value="Unassembled WGS sequence"/>
</dbReference>
<dbReference type="Proteomes" id="UP000663836">
    <property type="component" value="Unassembled WGS sequence"/>
</dbReference>
<evidence type="ECO:0000313" key="2">
    <source>
        <dbReference type="EMBL" id="CAF1363685.1"/>
    </source>
</evidence>
<evidence type="ECO:0000313" key="8">
    <source>
        <dbReference type="Proteomes" id="UP000663864"/>
    </source>
</evidence>
<feature type="region of interest" description="Disordered" evidence="1">
    <location>
        <begin position="1"/>
        <end position="33"/>
    </location>
</feature>
<evidence type="ECO:0000313" key="7">
    <source>
        <dbReference type="EMBL" id="CAF4093995.1"/>
    </source>
</evidence>
<dbReference type="Proteomes" id="UP000663870">
    <property type="component" value="Unassembled WGS sequence"/>
</dbReference>
<dbReference type="Proteomes" id="UP000663882">
    <property type="component" value="Unassembled WGS sequence"/>
</dbReference>
<dbReference type="EMBL" id="CAJNOO010004890">
    <property type="protein sequence ID" value="CAF1397250.1"/>
    <property type="molecule type" value="Genomic_DNA"/>
</dbReference>